<keyword evidence="3" id="KW-1185">Reference proteome</keyword>
<dbReference type="AlphaFoldDB" id="A0A395SUI1"/>
<protein>
    <submittedName>
        <fullName evidence="2">Uncharacterized protein</fullName>
    </submittedName>
</protein>
<dbReference type="Proteomes" id="UP000266234">
    <property type="component" value="Unassembled WGS sequence"/>
</dbReference>
<comment type="caution">
    <text evidence="2">The sequence shown here is derived from an EMBL/GenBank/DDBJ whole genome shotgun (WGS) entry which is preliminary data.</text>
</comment>
<dbReference type="STRING" id="694270.A0A395SUI1"/>
<gene>
    <name evidence="2" type="ORF">FLONG3_5384</name>
</gene>
<organism evidence="2 3">
    <name type="scientific">Fusarium longipes</name>
    <dbReference type="NCBI Taxonomy" id="694270"/>
    <lineage>
        <taxon>Eukaryota</taxon>
        <taxon>Fungi</taxon>
        <taxon>Dikarya</taxon>
        <taxon>Ascomycota</taxon>
        <taxon>Pezizomycotina</taxon>
        <taxon>Sordariomycetes</taxon>
        <taxon>Hypocreomycetidae</taxon>
        <taxon>Hypocreales</taxon>
        <taxon>Nectriaceae</taxon>
        <taxon>Fusarium</taxon>
    </lineage>
</organism>
<name>A0A395SUI1_9HYPO</name>
<evidence type="ECO:0000313" key="3">
    <source>
        <dbReference type="Proteomes" id="UP000266234"/>
    </source>
</evidence>
<proteinExistence type="predicted"/>
<accession>A0A395SUI1</accession>
<evidence type="ECO:0000256" key="1">
    <source>
        <dbReference type="SAM" id="MobiDB-lite"/>
    </source>
</evidence>
<dbReference type="OrthoDB" id="5226586at2759"/>
<feature type="compositionally biased region" description="Pro residues" evidence="1">
    <location>
        <begin position="42"/>
        <end position="63"/>
    </location>
</feature>
<sequence>MNTTFTQVHGMVQLPPMDARITPPPEELNIFIPKLQTCTVFPPSPKSLPDTPYPGTPSTPNPSPQKRQRRRSSGARSRSSKSDAKQQPQTNSRLLFEPRPFENLYIERAYLSNTLQHHAFRASELMRRYCATEQQLQNLGGDQGRRRLRKQLSSLKSMMSQAAEQEKAIFSRLGDLYVEIQSRETWAQAWTVMSPSVASPYCFSPESYSFPAPNTPLVGSPADFVPMGYFNSFDQTVGPYYAPSELGVWGLETVDEAAEDLFYGPDSFSESVESETMPATHVAAKLPFSEEKNDCDADIGDELDDARFLVVRERRMSLPCLRHNWPEA</sequence>
<dbReference type="EMBL" id="PXOG01000117">
    <property type="protein sequence ID" value="RGP76141.1"/>
    <property type="molecule type" value="Genomic_DNA"/>
</dbReference>
<reference evidence="2 3" key="1">
    <citation type="journal article" date="2018" name="PLoS Pathog.">
        <title>Evolution of structural diversity of trichothecenes, a family of toxins produced by plant pathogenic and entomopathogenic fungi.</title>
        <authorList>
            <person name="Proctor R.H."/>
            <person name="McCormick S.P."/>
            <person name="Kim H.S."/>
            <person name="Cardoza R.E."/>
            <person name="Stanley A.M."/>
            <person name="Lindo L."/>
            <person name="Kelly A."/>
            <person name="Brown D.W."/>
            <person name="Lee T."/>
            <person name="Vaughan M.M."/>
            <person name="Alexander N.J."/>
            <person name="Busman M."/>
            <person name="Gutierrez S."/>
        </authorList>
    </citation>
    <scope>NUCLEOTIDE SEQUENCE [LARGE SCALE GENOMIC DNA]</scope>
    <source>
        <strain evidence="2 3">NRRL 20695</strain>
    </source>
</reference>
<feature type="region of interest" description="Disordered" evidence="1">
    <location>
        <begin position="41"/>
        <end position="96"/>
    </location>
</feature>
<evidence type="ECO:0000313" key="2">
    <source>
        <dbReference type="EMBL" id="RGP76141.1"/>
    </source>
</evidence>